<evidence type="ECO:0000313" key="2">
    <source>
        <dbReference type="EMBL" id="OGY83101.1"/>
    </source>
</evidence>
<dbReference type="AlphaFoldDB" id="A0A1G2B1N8"/>
<feature type="transmembrane region" description="Helical" evidence="1">
    <location>
        <begin position="81"/>
        <end position="109"/>
    </location>
</feature>
<keyword evidence="1" id="KW-1133">Transmembrane helix</keyword>
<evidence type="ECO:0000313" key="3">
    <source>
        <dbReference type="Proteomes" id="UP000179164"/>
    </source>
</evidence>
<dbReference type="Proteomes" id="UP000179164">
    <property type="component" value="Unassembled WGS sequence"/>
</dbReference>
<accession>A0A1G2B1N8</accession>
<proteinExistence type="predicted"/>
<keyword evidence="1" id="KW-0812">Transmembrane</keyword>
<sequence length="160" mass="18662">MDIFSHALWANIIFQQADPATRYTASALSVMPDLIPFVPSMLNKTHLKMWLSIRKESYDEVAKKVPPWVYRIYDITHSIPIWTAGFLIAWLVMGSIPWAAFGWLLHILIDIPTHPKNFFPTPFLWPLSNFRVNGINWAVPWFVIVNFGTLAVLYYFAYFR</sequence>
<reference evidence="2 3" key="1">
    <citation type="journal article" date="2016" name="Nat. Commun.">
        <title>Thousands of microbial genomes shed light on interconnected biogeochemical processes in an aquifer system.</title>
        <authorList>
            <person name="Anantharaman K."/>
            <person name="Brown C.T."/>
            <person name="Hug L.A."/>
            <person name="Sharon I."/>
            <person name="Castelle C.J."/>
            <person name="Probst A.J."/>
            <person name="Thomas B.C."/>
            <person name="Singh A."/>
            <person name="Wilkins M.J."/>
            <person name="Karaoz U."/>
            <person name="Brodie E.L."/>
            <person name="Williams K.H."/>
            <person name="Hubbard S.S."/>
            <person name="Banfield J.F."/>
        </authorList>
    </citation>
    <scope>NUCLEOTIDE SEQUENCE [LARGE SCALE GENOMIC DNA]</scope>
</reference>
<evidence type="ECO:0000256" key="1">
    <source>
        <dbReference type="SAM" id="Phobius"/>
    </source>
</evidence>
<dbReference type="EMBL" id="MHKE01000015">
    <property type="protein sequence ID" value="OGY83101.1"/>
    <property type="molecule type" value="Genomic_DNA"/>
</dbReference>
<comment type="caution">
    <text evidence="2">The sequence shown here is derived from an EMBL/GenBank/DDBJ whole genome shotgun (WGS) entry which is preliminary data.</text>
</comment>
<feature type="transmembrane region" description="Helical" evidence="1">
    <location>
        <begin position="135"/>
        <end position="157"/>
    </location>
</feature>
<evidence type="ECO:0008006" key="4">
    <source>
        <dbReference type="Google" id="ProtNLM"/>
    </source>
</evidence>
<name>A0A1G2B1N8_9BACT</name>
<dbReference type="STRING" id="1798543.A2898_02365"/>
<keyword evidence="1" id="KW-0472">Membrane</keyword>
<protein>
    <recommendedName>
        <fullName evidence="4">Phospholipase C/D domain-containing protein</fullName>
    </recommendedName>
</protein>
<organism evidence="2 3">
    <name type="scientific">Candidatus Kerfeldbacteria bacterium RIFCSPLOWO2_01_FULL_48_11</name>
    <dbReference type="NCBI Taxonomy" id="1798543"/>
    <lineage>
        <taxon>Bacteria</taxon>
        <taxon>Candidatus Kerfeldiibacteriota</taxon>
    </lineage>
</organism>
<gene>
    <name evidence="2" type="ORF">A2898_02365</name>
</gene>